<keyword evidence="3" id="KW-0732">Signal</keyword>
<evidence type="ECO:0000259" key="4">
    <source>
        <dbReference type="Pfam" id="PF00561"/>
    </source>
</evidence>
<keyword evidence="7" id="KW-1185">Reference proteome</keyword>
<feature type="signal peptide" evidence="3">
    <location>
        <begin position="1"/>
        <end position="24"/>
    </location>
</feature>
<name>A0A1L9TP09_9EURO</name>
<evidence type="ECO:0000256" key="2">
    <source>
        <dbReference type="ARBA" id="ARBA00022801"/>
    </source>
</evidence>
<dbReference type="InterPro" id="IPR000073">
    <property type="entry name" value="AB_hydrolase_1"/>
</dbReference>
<sequence length="519" mass="56175">MRSLRLAQLLQFLLPAALLPSVASAKINWSPCEGEPSLQCATLDVPFDYTSSNSTETLALQLIKIPAPLGSKGSILANPGGPGQPGRAGIVGLASPLLALTGGEHDIISFDTRGTVKTIPFECTQGEIDRYEMYKGVVPGNSSEGTLGGLWARGTINAELCAQNASKIGSVLTTAFVARDMMQIVDALEEDGLLRYWGFSYGTILGATVASMFPDRMDKVILDGVMNPHEYYHTAGHSNIEEWADSDAAFSDIFAHCVKAGPKLCPLAAHNKTAAALEQITFQLLDRLKLHPTTIGPMLIDYPGLKGYIMGTVSGMQGWPVFTMLLDHLLFGVEYEDLEEILQTTAAVFSTNPDLREATRTAFMALTGIYCSDNQVRGGSLHEFMPTVRKLYSTSRVAGDNSVGSYIGCQQWQIEPKETYRGPFTAETKTPVLLIGNTLDSHSPLRSAHNVSAGFEGSVVLEVNGNGHTSTNVPSLCLLEKTTAFWRDGTLPEEGTVCERDVEPFTGLWWEDILKDGDE</sequence>
<dbReference type="InterPro" id="IPR013595">
    <property type="entry name" value="Pept_S33_TAP-like_C"/>
</dbReference>
<dbReference type="GO" id="GO:0016787">
    <property type="term" value="F:hydrolase activity"/>
    <property type="evidence" value="ECO:0007669"/>
    <property type="project" value="UniProtKB-KW"/>
</dbReference>
<feature type="chain" id="PRO_5012205704" evidence="3">
    <location>
        <begin position="25"/>
        <end position="519"/>
    </location>
</feature>
<comment type="similarity">
    <text evidence="1">Belongs to the peptidase S33 family.</text>
</comment>
<dbReference type="PANTHER" id="PTHR43248">
    <property type="entry name" value="2-SUCCINYL-6-HYDROXY-2,4-CYCLOHEXADIENE-1-CARBOXYLATE SYNTHASE"/>
    <property type="match status" value="1"/>
</dbReference>
<evidence type="ECO:0000313" key="7">
    <source>
        <dbReference type="Proteomes" id="UP000184356"/>
    </source>
</evidence>
<dbReference type="VEuPathDB" id="FungiDB:ASPSYDRAFT_29532"/>
<dbReference type="Pfam" id="PF00561">
    <property type="entry name" value="Abhydrolase_1"/>
    <property type="match status" value="1"/>
</dbReference>
<dbReference type="Proteomes" id="UP000184356">
    <property type="component" value="Unassembled WGS sequence"/>
</dbReference>
<feature type="domain" description="Peptidase S33 tripeptidyl aminopeptidase-like C-terminal" evidence="5">
    <location>
        <begin position="397"/>
        <end position="498"/>
    </location>
</feature>
<dbReference type="EMBL" id="KV878584">
    <property type="protein sequence ID" value="OJJ61023.1"/>
    <property type="molecule type" value="Genomic_DNA"/>
</dbReference>
<dbReference type="Gene3D" id="3.40.50.1820">
    <property type="entry name" value="alpha/beta hydrolase"/>
    <property type="match status" value="1"/>
</dbReference>
<evidence type="ECO:0000256" key="3">
    <source>
        <dbReference type="SAM" id="SignalP"/>
    </source>
</evidence>
<organism evidence="6 7">
    <name type="scientific">Aspergillus sydowii CBS 593.65</name>
    <dbReference type="NCBI Taxonomy" id="1036612"/>
    <lineage>
        <taxon>Eukaryota</taxon>
        <taxon>Fungi</taxon>
        <taxon>Dikarya</taxon>
        <taxon>Ascomycota</taxon>
        <taxon>Pezizomycotina</taxon>
        <taxon>Eurotiomycetes</taxon>
        <taxon>Eurotiomycetidae</taxon>
        <taxon>Eurotiales</taxon>
        <taxon>Aspergillaceae</taxon>
        <taxon>Aspergillus</taxon>
        <taxon>Aspergillus subgen. Nidulantes</taxon>
    </lineage>
</organism>
<dbReference type="AlphaFoldDB" id="A0A1L9TP09"/>
<dbReference type="InterPro" id="IPR051601">
    <property type="entry name" value="Serine_prot/Carboxylest_S33"/>
</dbReference>
<dbReference type="InterPro" id="IPR029058">
    <property type="entry name" value="AB_hydrolase_fold"/>
</dbReference>
<dbReference type="OrthoDB" id="425534at2759"/>
<accession>A0A1L9TP09</accession>
<keyword evidence="2" id="KW-0378">Hydrolase</keyword>
<dbReference type="PANTHER" id="PTHR43248:SF25">
    <property type="entry name" value="AB HYDROLASE-1 DOMAIN-CONTAINING PROTEIN-RELATED"/>
    <property type="match status" value="1"/>
</dbReference>
<reference evidence="7" key="1">
    <citation type="journal article" date="2017" name="Genome Biol.">
        <title>Comparative genomics reveals high biological diversity and specific adaptations in the industrially and medically important fungal genus Aspergillus.</title>
        <authorList>
            <person name="de Vries R.P."/>
            <person name="Riley R."/>
            <person name="Wiebenga A."/>
            <person name="Aguilar-Osorio G."/>
            <person name="Amillis S."/>
            <person name="Uchima C.A."/>
            <person name="Anderluh G."/>
            <person name="Asadollahi M."/>
            <person name="Askin M."/>
            <person name="Barry K."/>
            <person name="Battaglia E."/>
            <person name="Bayram O."/>
            <person name="Benocci T."/>
            <person name="Braus-Stromeyer S.A."/>
            <person name="Caldana C."/>
            <person name="Canovas D."/>
            <person name="Cerqueira G.C."/>
            <person name="Chen F."/>
            <person name="Chen W."/>
            <person name="Choi C."/>
            <person name="Clum A."/>
            <person name="Dos Santos R.A."/>
            <person name="Damasio A.R."/>
            <person name="Diallinas G."/>
            <person name="Emri T."/>
            <person name="Fekete E."/>
            <person name="Flipphi M."/>
            <person name="Freyberg S."/>
            <person name="Gallo A."/>
            <person name="Gournas C."/>
            <person name="Habgood R."/>
            <person name="Hainaut M."/>
            <person name="Harispe M.L."/>
            <person name="Henrissat B."/>
            <person name="Hilden K.S."/>
            <person name="Hope R."/>
            <person name="Hossain A."/>
            <person name="Karabika E."/>
            <person name="Karaffa L."/>
            <person name="Karanyi Z."/>
            <person name="Krasevec N."/>
            <person name="Kuo A."/>
            <person name="Kusch H."/>
            <person name="LaButti K."/>
            <person name="Lagendijk E.L."/>
            <person name="Lapidus A."/>
            <person name="Levasseur A."/>
            <person name="Lindquist E."/>
            <person name="Lipzen A."/>
            <person name="Logrieco A.F."/>
            <person name="MacCabe A."/>
            <person name="Maekelae M.R."/>
            <person name="Malavazi I."/>
            <person name="Melin P."/>
            <person name="Meyer V."/>
            <person name="Mielnichuk N."/>
            <person name="Miskei M."/>
            <person name="Molnar A.P."/>
            <person name="Mule G."/>
            <person name="Ngan C.Y."/>
            <person name="Orejas M."/>
            <person name="Orosz E."/>
            <person name="Ouedraogo J.P."/>
            <person name="Overkamp K.M."/>
            <person name="Park H.-S."/>
            <person name="Perrone G."/>
            <person name="Piumi F."/>
            <person name="Punt P.J."/>
            <person name="Ram A.F."/>
            <person name="Ramon A."/>
            <person name="Rauscher S."/>
            <person name="Record E."/>
            <person name="Riano-Pachon D.M."/>
            <person name="Robert V."/>
            <person name="Roehrig J."/>
            <person name="Ruller R."/>
            <person name="Salamov A."/>
            <person name="Salih N.S."/>
            <person name="Samson R.A."/>
            <person name="Sandor E."/>
            <person name="Sanguinetti M."/>
            <person name="Schuetze T."/>
            <person name="Sepcic K."/>
            <person name="Shelest E."/>
            <person name="Sherlock G."/>
            <person name="Sophianopoulou V."/>
            <person name="Squina F.M."/>
            <person name="Sun H."/>
            <person name="Susca A."/>
            <person name="Todd R.B."/>
            <person name="Tsang A."/>
            <person name="Unkles S.E."/>
            <person name="van de Wiele N."/>
            <person name="van Rossen-Uffink D."/>
            <person name="Oliveira J.V."/>
            <person name="Vesth T.C."/>
            <person name="Visser J."/>
            <person name="Yu J.-H."/>
            <person name="Zhou M."/>
            <person name="Andersen M.R."/>
            <person name="Archer D.B."/>
            <person name="Baker S.E."/>
            <person name="Benoit I."/>
            <person name="Brakhage A.A."/>
            <person name="Braus G.H."/>
            <person name="Fischer R."/>
            <person name="Frisvad J.C."/>
            <person name="Goldman G.H."/>
            <person name="Houbraken J."/>
            <person name="Oakley B."/>
            <person name="Pocsi I."/>
            <person name="Scazzocchio C."/>
            <person name="Seiboth B."/>
            <person name="vanKuyk P.A."/>
            <person name="Wortman J."/>
            <person name="Dyer P.S."/>
            <person name="Grigoriev I.V."/>
        </authorList>
    </citation>
    <scope>NUCLEOTIDE SEQUENCE [LARGE SCALE GENOMIC DNA]</scope>
    <source>
        <strain evidence="7">CBS 593.65</strain>
    </source>
</reference>
<evidence type="ECO:0000256" key="1">
    <source>
        <dbReference type="ARBA" id="ARBA00010088"/>
    </source>
</evidence>
<dbReference type="Pfam" id="PF08386">
    <property type="entry name" value="Abhydrolase_4"/>
    <property type="match status" value="1"/>
</dbReference>
<proteinExistence type="inferred from homology"/>
<dbReference type="SUPFAM" id="SSF53474">
    <property type="entry name" value="alpha/beta-Hydrolases"/>
    <property type="match status" value="1"/>
</dbReference>
<dbReference type="RefSeq" id="XP_040704829.1">
    <property type="nucleotide sequence ID" value="XM_040844660.1"/>
</dbReference>
<feature type="domain" description="AB hydrolase-1" evidence="4">
    <location>
        <begin position="76"/>
        <end position="234"/>
    </location>
</feature>
<dbReference type="GeneID" id="63760733"/>
<protein>
    <submittedName>
        <fullName evidence="6">Uncharacterized protein</fullName>
    </submittedName>
</protein>
<dbReference type="STRING" id="1036612.A0A1L9TP09"/>
<evidence type="ECO:0000313" key="6">
    <source>
        <dbReference type="EMBL" id="OJJ61023.1"/>
    </source>
</evidence>
<gene>
    <name evidence="6" type="ORF">ASPSYDRAFT_29532</name>
</gene>
<evidence type="ECO:0000259" key="5">
    <source>
        <dbReference type="Pfam" id="PF08386"/>
    </source>
</evidence>